<evidence type="ECO:0000313" key="2">
    <source>
        <dbReference type="EMBL" id="CAD7269744.1"/>
    </source>
</evidence>
<dbReference type="EMBL" id="OC033534">
    <property type="protein sequence ID" value="CAD7269744.1"/>
    <property type="molecule type" value="Genomic_DNA"/>
</dbReference>
<feature type="domain" description="Dicer partner-binding" evidence="1">
    <location>
        <begin position="29"/>
        <end position="93"/>
    </location>
</feature>
<dbReference type="CDD" id="cd15903">
    <property type="entry name" value="Dicer_PBD"/>
    <property type="match status" value="1"/>
</dbReference>
<protein>
    <recommendedName>
        <fullName evidence="1">Dicer partner-binding domain-containing protein</fullName>
    </recommendedName>
</protein>
<dbReference type="InterPro" id="IPR048513">
    <property type="entry name" value="Dicer_PBD"/>
</dbReference>
<dbReference type="Pfam" id="PF20930">
    <property type="entry name" value="Dicer_PBD"/>
    <property type="match status" value="1"/>
</dbReference>
<sequence>MGAREFLDDHRYDPSELYEDEFLEELQGIPDPKIDPQSILSDFLDVLHTLGAWCADKAALALLIHLEKLKVKIPYERHFLLLCMVSSVMIRIRCVFSSYHLVIGISSI</sequence>
<accession>A0A7R9BCV4</accession>
<dbReference type="AlphaFoldDB" id="A0A7R9BCV4"/>
<gene>
    <name evidence="2" type="ORF">TSIB3V08_LOCUS13744</name>
</gene>
<evidence type="ECO:0000259" key="1">
    <source>
        <dbReference type="Pfam" id="PF20930"/>
    </source>
</evidence>
<proteinExistence type="predicted"/>
<organism evidence="2">
    <name type="scientific">Timema shepardi</name>
    <name type="common">Walking stick</name>
    <dbReference type="NCBI Taxonomy" id="629360"/>
    <lineage>
        <taxon>Eukaryota</taxon>
        <taxon>Metazoa</taxon>
        <taxon>Ecdysozoa</taxon>
        <taxon>Arthropoda</taxon>
        <taxon>Hexapoda</taxon>
        <taxon>Insecta</taxon>
        <taxon>Pterygota</taxon>
        <taxon>Neoptera</taxon>
        <taxon>Polyneoptera</taxon>
        <taxon>Phasmatodea</taxon>
        <taxon>Timematodea</taxon>
        <taxon>Timematoidea</taxon>
        <taxon>Timematidae</taxon>
        <taxon>Timema</taxon>
    </lineage>
</organism>
<reference evidence="2" key="1">
    <citation type="submission" date="2020-11" db="EMBL/GenBank/DDBJ databases">
        <authorList>
            <person name="Tran Van P."/>
        </authorList>
    </citation>
    <scope>NUCLEOTIDE SEQUENCE</scope>
</reference>
<name>A0A7R9BCV4_TIMSH</name>